<evidence type="ECO:0000256" key="1">
    <source>
        <dbReference type="SAM" id="MobiDB-lite"/>
    </source>
</evidence>
<evidence type="ECO:0000313" key="3">
    <source>
        <dbReference type="EMBL" id="MDP9842401.1"/>
    </source>
</evidence>
<dbReference type="SMART" id="SM00530">
    <property type="entry name" value="HTH_XRE"/>
    <property type="match status" value="1"/>
</dbReference>
<dbReference type="PANTHER" id="PTHR47691:SF3">
    <property type="entry name" value="HTH-TYPE TRANSCRIPTIONAL REGULATOR RV0890C-RELATED"/>
    <property type="match status" value="1"/>
</dbReference>
<keyword evidence="4" id="KW-1185">Reference proteome</keyword>
<dbReference type="SMART" id="SM00028">
    <property type="entry name" value="TPR"/>
    <property type="match status" value="3"/>
</dbReference>
<dbReference type="SUPFAM" id="SSF48452">
    <property type="entry name" value="TPR-like"/>
    <property type="match status" value="2"/>
</dbReference>
<feature type="region of interest" description="Disordered" evidence="1">
    <location>
        <begin position="79"/>
        <end position="98"/>
    </location>
</feature>
<dbReference type="Gene3D" id="3.40.50.300">
    <property type="entry name" value="P-loop containing nucleotide triphosphate hydrolases"/>
    <property type="match status" value="1"/>
</dbReference>
<proteinExistence type="predicted"/>
<dbReference type="InterPro" id="IPR019734">
    <property type="entry name" value="TPR_rpt"/>
</dbReference>
<dbReference type="InterPro" id="IPR027417">
    <property type="entry name" value="P-loop_NTPase"/>
</dbReference>
<accession>A0ABT9Q6M9</accession>
<dbReference type="InterPro" id="IPR001387">
    <property type="entry name" value="Cro/C1-type_HTH"/>
</dbReference>
<dbReference type="SUPFAM" id="SSF47413">
    <property type="entry name" value="lambda repressor-like DNA-binding domains"/>
    <property type="match status" value="1"/>
</dbReference>
<dbReference type="PRINTS" id="PR00364">
    <property type="entry name" value="DISEASERSIST"/>
</dbReference>
<evidence type="ECO:0000259" key="2">
    <source>
        <dbReference type="PROSITE" id="PS50943"/>
    </source>
</evidence>
<dbReference type="PROSITE" id="PS50943">
    <property type="entry name" value="HTH_CROC1"/>
    <property type="match status" value="1"/>
</dbReference>
<dbReference type="Gene3D" id="1.25.40.10">
    <property type="entry name" value="Tetratricopeptide repeat domain"/>
    <property type="match status" value="1"/>
</dbReference>
<dbReference type="Pfam" id="PF13560">
    <property type="entry name" value="HTH_31"/>
    <property type="match status" value="1"/>
</dbReference>
<dbReference type="Pfam" id="PF13424">
    <property type="entry name" value="TPR_12"/>
    <property type="match status" value="1"/>
</dbReference>
<reference evidence="3 4" key="1">
    <citation type="submission" date="2023-07" db="EMBL/GenBank/DDBJ databases">
        <title>Sequencing the genomes of 1000 actinobacteria strains.</title>
        <authorList>
            <person name="Klenk H.-P."/>
        </authorList>
    </citation>
    <scope>NUCLEOTIDE SEQUENCE [LARGE SCALE GENOMIC DNA]</scope>
    <source>
        <strain evidence="3 4">DSM 46740</strain>
    </source>
</reference>
<dbReference type="Gene3D" id="1.10.260.40">
    <property type="entry name" value="lambda repressor-like DNA-binding domains"/>
    <property type="match status" value="1"/>
</dbReference>
<comment type="caution">
    <text evidence="3">The sequence shown here is derived from an EMBL/GenBank/DDBJ whole genome shotgun (WGS) entry which is preliminary data.</text>
</comment>
<dbReference type="InterPro" id="IPR041664">
    <property type="entry name" value="AAA_16"/>
</dbReference>
<dbReference type="RefSeq" id="WP_307556308.1">
    <property type="nucleotide sequence ID" value="NZ_JAUSQU010000001.1"/>
</dbReference>
<dbReference type="InterPro" id="IPR011990">
    <property type="entry name" value="TPR-like_helical_dom_sf"/>
</dbReference>
<dbReference type="PANTHER" id="PTHR47691">
    <property type="entry name" value="REGULATOR-RELATED"/>
    <property type="match status" value="1"/>
</dbReference>
<gene>
    <name evidence="3" type="ORF">J2853_001612</name>
</gene>
<evidence type="ECO:0000313" key="4">
    <source>
        <dbReference type="Proteomes" id="UP001225356"/>
    </source>
</evidence>
<dbReference type="SUPFAM" id="SSF52540">
    <property type="entry name" value="P-loop containing nucleoside triphosphate hydrolases"/>
    <property type="match status" value="1"/>
</dbReference>
<feature type="domain" description="HTH cro/C1-type" evidence="2">
    <location>
        <begin position="8"/>
        <end position="63"/>
    </location>
</feature>
<dbReference type="EMBL" id="JAUSQU010000001">
    <property type="protein sequence ID" value="MDP9842401.1"/>
    <property type="molecule type" value="Genomic_DNA"/>
</dbReference>
<dbReference type="CDD" id="cd00093">
    <property type="entry name" value="HTH_XRE"/>
    <property type="match status" value="1"/>
</dbReference>
<dbReference type="Proteomes" id="UP001225356">
    <property type="component" value="Unassembled WGS sequence"/>
</dbReference>
<dbReference type="Pfam" id="PF13191">
    <property type="entry name" value="AAA_16"/>
    <property type="match status" value="1"/>
</dbReference>
<protein>
    <submittedName>
        <fullName evidence="3">Tetratricopeptide (TPR) repeat protein/transcriptional regulator with XRE-family HTH domain</fullName>
    </submittedName>
</protein>
<organism evidence="3 4">
    <name type="scientific">Streptosporangium lutulentum</name>
    <dbReference type="NCBI Taxonomy" id="1461250"/>
    <lineage>
        <taxon>Bacteria</taxon>
        <taxon>Bacillati</taxon>
        <taxon>Actinomycetota</taxon>
        <taxon>Actinomycetes</taxon>
        <taxon>Streptosporangiales</taxon>
        <taxon>Streptosporangiaceae</taxon>
        <taxon>Streptosporangium</taxon>
    </lineage>
</organism>
<dbReference type="InterPro" id="IPR010982">
    <property type="entry name" value="Lambda_DNA-bd_dom_sf"/>
</dbReference>
<sequence length="846" mass="90067">MDAFGTLLRRHRLHRRLTQEALAERAGVSSRSIREMERVPGRGPRPGTVERLAVALELTGDERAEFVGAGHTLFWASRAGRSGRNAPPDEDTSAAGSPLWQLPADLPDFVGRDDELTLVCEALDPAAGGVRRAMISGPPGVGKTALAVHVGHRLASWFPDGQLYAALRGATGDPAAPAEVLAQLLRVLGVDGPALPAGVDARAGLFRARLAGRRMLLVLDDAGGYRHVEPLLPAEGIAVMVTSRLPLTGLPGVTAIDLRPLSGPTAVELLCRVAGAERVRAESAAAAELVTACGGLPLAVRIVAARLAARPHWTVGTLTERLADERRRLDELRHGDLAVRPGLQLTYQGLTPAAARAFALLGELDVPSFPEWPVAALLNVEPVAGAAALEELLDARLLDDLGPDRAGQPRYRFHEVTKLYARECREAEIGRAEWAAALARAAGGWLALARQAQDRLHCDRLYLDDRSGAASVADPRAAAVAADRPVEWFEAERETLAVLVQACAGEGLAVTARGLAGCSADFYDLRGYYADWLRSMRVALEACRQAGDRPGEAAMLRGLGGCLVELDDPDEAVSTLRSARALAQEVGDRAGAAMARKHIGFVLSLTGRLDAAEVELRAAAEELRSVGMRLTEVTTLTSLGFVLRQRGDGTEAVDIIRSALAIARSCHDRFAQAYASRGLAGALVACGQAREAVSEARRAAELFELIGDPIGAAQSLRTLGEALAYEPHRLAEAEQALAAAASLFRDRGHDWGFALTELSLGELEVRRGSADAAGRLHRALRYWTDQQVPALQARTLVALASVAEQADDPGARQLLLRAYRLYQELGVPAAELAARLGLPEDTTSPV</sequence>
<name>A0ABT9Q6M9_9ACTN</name>